<reference evidence="10" key="2">
    <citation type="submission" date="2025-09" db="UniProtKB">
        <authorList>
            <consortium name="Ensembl"/>
        </authorList>
    </citation>
    <scope>IDENTIFICATION</scope>
</reference>
<dbReference type="Gene3D" id="2.70.210.12">
    <property type="entry name" value="GTP1/OBG domain"/>
    <property type="match status" value="1"/>
</dbReference>
<accession>S4RGU1</accession>
<feature type="domain" description="Obg" evidence="9">
    <location>
        <begin position="13"/>
        <end position="148"/>
    </location>
</feature>
<dbReference type="InterPro" id="IPR014100">
    <property type="entry name" value="GTP-bd_Obg/CgtA"/>
</dbReference>
<dbReference type="GO" id="GO:0005739">
    <property type="term" value="C:mitochondrion"/>
    <property type="evidence" value="ECO:0007669"/>
    <property type="project" value="TreeGrafter"/>
</dbReference>
<dbReference type="GO" id="GO:0000287">
    <property type="term" value="F:magnesium ion binding"/>
    <property type="evidence" value="ECO:0007669"/>
    <property type="project" value="InterPro"/>
</dbReference>
<dbReference type="SUPFAM" id="SSF52540">
    <property type="entry name" value="P-loop containing nucleoside triphosphate hydrolases"/>
    <property type="match status" value="1"/>
</dbReference>
<dbReference type="InterPro" id="IPR027417">
    <property type="entry name" value="P-loop_NTPase"/>
</dbReference>
<dbReference type="PIRSF" id="PIRSF002401">
    <property type="entry name" value="GTP_bd_Obg/CgtA"/>
    <property type="match status" value="1"/>
</dbReference>
<dbReference type="CDD" id="cd01898">
    <property type="entry name" value="Obg"/>
    <property type="match status" value="1"/>
</dbReference>
<evidence type="ECO:0000259" key="9">
    <source>
        <dbReference type="PROSITE" id="PS51883"/>
    </source>
</evidence>
<reference evidence="10" key="1">
    <citation type="submission" date="2025-08" db="UniProtKB">
        <authorList>
            <consortium name="Ensembl"/>
        </authorList>
    </citation>
    <scope>IDENTIFICATION</scope>
</reference>
<proteinExistence type="inferred from homology"/>
<evidence type="ECO:0000259" key="8">
    <source>
        <dbReference type="PROSITE" id="PS51710"/>
    </source>
</evidence>
<evidence type="ECO:0000256" key="6">
    <source>
        <dbReference type="ARBA" id="ARBA00023242"/>
    </source>
</evidence>
<keyword evidence="3" id="KW-0690">Ribosome biogenesis</keyword>
<name>S4RGU1_PETMA</name>
<dbReference type="PROSITE" id="PS51710">
    <property type="entry name" value="G_OBG"/>
    <property type="match status" value="1"/>
</dbReference>
<dbReference type="PANTHER" id="PTHR11702:SF43">
    <property type="entry name" value="GTP-BINDING PROTEIN 10"/>
    <property type="match status" value="1"/>
</dbReference>
<evidence type="ECO:0000256" key="1">
    <source>
        <dbReference type="ARBA" id="ARBA00004604"/>
    </source>
</evidence>
<dbReference type="PROSITE" id="PS51883">
    <property type="entry name" value="OBG"/>
    <property type="match status" value="1"/>
</dbReference>
<protein>
    <recommendedName>
        <fullName evidence="7">GTP-binding protein 10</fullName>
    </recommendedName>
</protein>
<feature type="domain" description="OBG-type G" evidence="8">
    <location>
        <begin position="149"/>
        <end position="344"/>
    </location>
</feature>
<evidence type="ECO:0000256" key="5">
    <source>
        <dbReference type="ARBA" id="ARBA00023134"/>
    </source>
</evidence>
<evidence type="ECO:0000256" key="2">
    <source>
        <dbReference type="ARBA" id="ARBA00007699"/>
    </source>
</evidence>
<dbReference type="GO" id="GO:0003924">
    <property type="term" value="F:GTPase activity"/>
    <property type="evidence" value="ECO:0007669"/>
    <property type="project" value="InterPro"/>
</dbReference>
<dbReference type="Gene3D" id="3.40.50.300">
    <property type="entry name" value="P-loop containing nucleotide triphosphate hydrolases"/>
    <property type="match status" value="1"/>
</dbReference>
<dbReference type="OMA" id="VFMVDIF"/>
<comment type="similarity">
    <text evidence="2">Belongs to the TRAFAC class OBG-HflX-like GTPase superfamily. OBG GTPase family.</text>
</comment>
<keyword evidence="6" id="KW-0539">Nucleus</keyword>
<keyword evidence="5" id="KW-0342">GTP-binding</keyword>
<sequence>VSLPTPPRRRGTATSWDSLRLHVRGGTGGMGLPRLGGEGGPGGDVWVLARPGSSLRQVTDRQPSKRLAAGVGGNSSVRCLKGAKGKDFQIEVPLGISVHTDDGTLIGEVNSPEDRVRVAVGGLGGGLTTDYQPSPGQRRMIRLDLKLIADVGLIGFPNAGKSTLLEKLSSAKPKIADYPFTTLCPQIGTMMFQDHRQISVADLPGLIEGAHANKGMGHHFLKHVQRNKILLFVVDVFGFRLSPKTHFRDAFQTVQLLVKELELYDPDLLGKAAVLAVNKMDLPGAQEKYKQLCHQLMHPQDFLSLLPAGMVPVERFPFEHVLPVVAVQGKGVDELKIGVRKVLDEQQVEAVMKAREEKQRQLRTVLKIYPDRVTRQSVPNSRQDAHH</sequence>
<organism evidence="10">
    <name type="scientific">Petromyzon marinus</name>
    <name type="common">Sea lamprey</name>
    <dbReference type="NCBI Taxonomy" id="7757"/>
    <lineage>
        <taxon>Eukaryota</taxon>
        <taxon>Metazoa</taxon>
        <taxon>Chordata</taxon>
        <taxon>Craniata</taxon>
        <taxon>Vertebrata</taxon>
        <taxon>Cyclostomata</taxon>
        <taxon>Hyperoartia</taxon>
        <taxon>Petromyzontiformes</taxon>
        <taxon>Petromyzontidae</taxon>
        <taxon>Petromyzon</taxon>
    </lineage>
</organism>
<dbReference type="GO" id="GO:0005525">
    <property type="term" value="F:GTP binding"/>
    <property type="evidence" value="ECO:0007669"/>
    <property type="project" value="UniProtKB-KW"/>
</dbReference>
<dbReference type="PRINTS" id="PR00326">
    <property type="entry name" value="GTP1OBG"/>
</dbReference>
<dbReference type="Pfam" id="PF01926">
    <property type="entry name" value="MMR_HSR1"/>
    <property type="match status" value="1"/>
</dbReference>
<dbReference type="InterPro" id="IPR036726">
    <property type="entry name" value="GTP1_OBG_dom_sf"/>
</dbReference>
<dbReference type="GeneTree" id="ENSGT00940000155589"/>
<dbReference type="HOGENOM" id="CLU_011747_2_3_1"/>
<keyword evidence="4" id="KW-0547">Nucleotide-binding</keyword>
<evidence type="ECO:0000256" key="3">
    <source>
        <dbReference type="ARBA" id="ARBA00022517"/>
    </source>
</evidence>
<dbReference type="STRING" id="7757.ENSPMAP00000004423"/>
<dbReference type="Pfam" id="PF01018">
    <property type="entry name" value="GTP1_OBG"/>
    <property type="match status" value="1"/>
</dbReference>
<evidence type="ECO:0000256" key="4">
    <source>
        <dbReference type="ARBA" id="ARBA00022741"/>
    </source>
</evidence>
<dbReference type="GO" id="GO:0005730">
    <property type="term" value="C:nucleolus"/>
    <property type="evidence" value="ECO:0007669"/>
    <property type="project" value="UniProtKB-SubCell"/>
</dbReference>
<evidence type="ECO:0000313" key="10">
    <source>
        <dbReference type="Ensembl" id="ENSPMAP00000004423.1"/>
    </source>
</evidence>
<dbReference type="InterPro" id="IPR006169">
    <property type="entry name" value="GTP1_OBG_dom"/>
</dbReference>
<dbReference type="InterPro" id="IPR045086">
    <property type="entry name" value="OBG_GTPase"/>
</dbReference>
<dbReference type="SUPFAM" id="SSF82051">
    <property type="entry name" value="Obg GTP-binding protein N-terminal domain"/>
    <property type="match status" value="1"/>
</dbReference>
<dbReference type="AlphaFoldDB" id="S4RGU1"/>
<dbReference type="InterPro" id="IPR031167">
    <property type="entry name" value="G_OBG"/>
</dbReference>
<dbReference type="PANTHER" id="PTHR11702">
    <property type="entry name" value="DEVELOPMENTALLY REGULATED GTP-BINDING PROTEIN-RELATED"/>
    <property type="match status" value="1"/>
</dbReference>
<comment type="subcellular location">
    <subcellularLocation>
        <location evidence="1">Nucleus</location>
        <location evidence="1">Nucleolus</location>
    </subcellularLocation>
</comment>
<dbReference type="InterPro" id="IPR006073">
    <property type="entry name" value="GTP-bd"/>
</dbReference>
<dbReference type="GO" id="GO:0042254">
    <property type="term" value="P:ribosome biogenesis"/>
    <property type="evidence" value="ECO:0007669"/>
    <property type="project" value="UniProtKB-UniRule"/>
</dbReference>
<evidence type="ECO:0000256" key="7">
    <source>
        <dbReference type="ARBA" id="ARBA00039729"/>
    </source>
</evidence>
<dbReference type="Ensembl" id="ENSPMAT00000004440.1">
    <property type="protein sequence ID" value="ENSPMAP00000004423.1"/>
    <property type="gene ID" value="ENSPMAG00000004034.1"/>
</dbReference>